<dbReference type="InterPro" id="IPR016024">
    <property type="entry name" value="ARM-type_fold"/>
</dbReference>
<evidence type="ECO:0000256" key="3">
    <source>
        <dbReference type="ARBA" id="ARBA00023110"/>
    </source>
</evidence>
<dbReference type="InterPro" id="IPR002130">
    <property type="entry name" value="Cyclophilin-type_PPIase_dom"/>
</dbReference>
<dbReference type="PANTHER" id="PTHR45625:SF4">
    <property type="entry name" value="PEPTIDYLPROLYL ISOMERASE DOMAIN AND WD REPEAT-CONTAINING PROTEIN 1"/>
    <property type="match status" value="1"/>
</dbReference>
<comment type="caution">
    <text evidence="6">The sequence shown here is derived from an EMBL/GenBank/DDBJ whole genome shotgun (WGS) entry which is preliminary data.</text>
</comment>
<keyword evidence="3" id="KW-0697">Rotamase</keyword>
<dbReference type="Pfam" id="PF00160">
    <property type="entry name" value="Pro_isomerase"/>
    <property type="match status" value="1"/>
</dbReference>
<sequence length="686" mass="77688">MKYVRFRSWIVLIALVVGVIILFNYSTGDSGPYKSANPITDSLLTATHPDLYEAVTRRDAESLEPYLSHQHPQVRKQAWRAFANTPVDSAGSFINIVKEQNSDASWFGLSKHELAKNELRELEQSWIEHAELRPGISRVLGRQGDKQTLSFLIDQLDKNLADSEYQSALAVGRLVQQFDITQDRQIRVIQKAFDTENYEATRAYLYGWYRDDESQLTATAQDTLFNRWQLMGTGLSRDVDQYVNKILPERTTHTMTIFYNGEQMLDHEVQLAYELATSIGKVSLNDKHSLAAKILLTNENPHVQIRTLQSLQGNVKEGEDLYEYIYNEMLTDERLTDAVWLQALALVQQVDSQIVGEHQDRLATIPEENPYLWPEALGIYQQYEAPKDYLQRIEDLVSEGEQLPTTYALQSLGSFVQNGQNIGDHRQQVRNIVFDALDLGDRGVAYMSGSLLENEALFESDDFDRINGSLAAFSLPEDIEVYQTFGSLFKERFEEQAKPVIDSLASKNYVPLNRSLADAGWDVEVPEDSKTEFRLPDWARLWELGPKPTLLVQTEKGRIHIEMNTLSAPATVAMIDSLNSAAQYNDVPFHRVVPNFVIQGGDIERRDGFGGPDFVIPTEASEKGFTRGAVGIASAGPDTEGSQYFMMHQWKPHLNGDYTRFGKVTEGKDLVDSILKGDKVLSTTWY</sequence>
<dbReference type="OrthoDB" id="9807797at2"/>
<dbReference type="GO" id="GO:0006457">
    <property type="term" value="P:protein folding"/>
    <property type="evidence" value="ECO:0007669"/>
    <property type="project" value="InterPro"/>
</dbReference>
<dbReference type="EMBL" id="NSKE01000001">
    <property type="protein sequence ID" value="PAU95844.1"/>
    <property type="molecule type" value="Genomic_DNA"/>
</dbReference>
<comment type="similarity">
    <text evidence="1">Belongs to the cyclophilin-type PPIase family.</text>
</comment>
<reference evidence="6 7" key="1">
    <citation type="submission" date="2017-08" db="EMBL/GenBank/DDBJ databases">
        <title>Aliifodinibius alkalisoli sp. nov., isolated from saline alkaline soil.</title>
        <authorList>
            <person name="Liu D."/>
            <person name="Zhang G."/>
        </authorList>
    </citation>
    <scope>NUCLEOTIDE SEQUENCE [LARGE SCALE GENOMIC DNA]</scope>
    <source>
        <strain evidence="6 7">WN023</strain>
    </source>
</reference>
<evidence type="ECO:0000256" key="1">
    <source>
        <dbReference type="ARBA" id="ARBA00007365"/>
    </source>
</evidence>
<protein>
    <recommendedName>
        <fullName evidence="2">peptidylprolyl isomerase</fullName>
        <ecNumber evidence="2">5.2.1.8</ecNumber>
    </recommendedName>
</protein>
<dbReference type="InterPro" id="IPR020892">
    <property type="entry name" value="Cyclophilin-type_PPIase_CS"/>
</dbReference>
<dbReference type="PROSITE" id="PS00170">
    <property type="entry name" value="CSA_PPIASE_1"/>
    <property type="match status" value="1"/>
</dbReference>
<dbReference type="InterPro" id="IPR044666">
    <property type="entry name" value="Cyclophilin_A-like"/>
</dbReference>
<dbReference type="PANTHER" id="PTHR45625">
    <property type="entry name" value="PEPTIDYL-PROLYL CIS-TRANS ISOMERASE-RELATED"/>
    <property type="match status" value="1"/>
</dbReference>
<evidence type="ECO:0000259" key="5">
    <source>
        <dbReference type="PROSITE" id="PS50072"/>
    </source>
</evidence>
<dbReference type="AlphaFoldDB" id="A0A2A2GFS6"/>
<evidence type="ECO:0000256" key="2">
    <source>
        <dbReference type="ARBA" id="ARBA00013194"/>
    </source>
</evidence>
<dbReference type="SUPFAM" id="SSF50891">
    <property type="entry name" value="Cyclophilin-like"/>
    <property type="match status" value="1"/>
</dbReference>
<dbReference type="CDD" id="cd00317">
    <property type="entry name" value="cyclophilin"/>
    <property type="match status" value="1"/>
</dbReference>
<keyword evidence="4" id="KW-0413">Isomerase</keyword>
<evidence type="ECO:0000313" key="7">
    <source>
        <dbReference type="Proteomes" id="UP000218831"/>
    </source>
</evidence>
<dbReference type="PRINTS" id="PR00153">
    <property type="entry name" value="CSAPPISMRASE"/>
</dbReference>
<dbReference type="RefSeq" id="WP_095605088.1">
    <property type="nucleotide sequence ID" value="NZ_NSKE01000001.1"/>
</dbReference>
<dbReference type="GO" id="GO:0003755">
    <property type="term" value="F:peptidyl-prolyl cis-trans isomerase activity"/>
    <property type="evidence" value="ECO:0007669"/>
    <property type="project" value="UniProtKB-KW"/>
</dbReference>
<organism evidence="6 7">
    <name type="scientific">Fodinibius salipaludis</name>
    <dbReference type="NCBI Taxonomy" id="2032627"/>
    <lineage>
        <taxon>Bacteria</taxon>
        <taxon>Pseudomonadati</taxon>
        <taxon>Balneolota</taxon>
        <taxon>Balneolia</taxon>
        <taxon>Balneolales</taxon>
        <taxon>Balneolaceae</taxon>
        <taxon>Fodinibius</taxon>
    </lineage>
</organism>
<keyword evidence="7" id="KW-1185">Reference proteome</keyword>
<evidence type="ECO:0000313" key="6">
    <source>
        <dbReference type="EMBL" id="PAU95844.1"/>
    </source>
</evidence>
<dbReference type="Proteomes" id="UP000218831">
    <property type="component" value="Unassembled WGS sequence"/>
</dbReference>
<dbReference type="InterPro" id="IPR029000">
    <property type="entry name" value="Cyclophilin-like_dom_sf"/>
</dbReference>
<dbReference type="PROSITE" id="PS50072">
    <property type="entry name" value="CSA_PPIASE_2"/>
    <property type="match status" value="1"/>
</dbReference>
<name>A0A2A2GFS6_9BACT</name>
<dbReference type="SUPFAM" id="SSF48371">
    <property type="entry name" value="ARM repeat"/>
    <property type="match status" value="1"/>
</dbReference>
<dbReference type="EC" id="5.2.1.8" evidence="2"/>
<accession>A0A2A2GFS6</accession>
<feature type="domain" description="PPIase cyclophilin-type" evidence="5">
    <location>
        <begin position="557"/>
        <end position="674"/>
    </location>
</feature>
<dbReference type="Gene3D" id="2.40.100.10">
    <property type="entry name" value="Cyclophilin-like"/>
    <property type="match status" value="1"/>
</dbReference>
<evidence type="ECO:0000256" key="4">
    <source>
        <dbReference type="ARBA" id="ARBA00023235"/>
    </source>
</evidence>
<gene>
    <name evidence="6" type="ORF">CK503_01955</name>
</gene>
<proteinExistence type="inferred from homology"/>